<gene>
    <name evidence="1" type="ORF">S12H4_30967</name>
</gene>
<dbReference type="EMBL" id="BARW01018034">
    <property type="protein sequence ID" value="GAI94184.1"/>
    <property type="molecule type" value="Genomic_DNA"/>
</dbReference>
<sequence>MLWKKAEEGDIVLIAGKGPENEQIYHNRAIHHNDEKVVKKILTGR</sequence>
<organism evidence="1">
    <name type="scientific">marine sediment metagenome</name>
    <dbReference type="NCBI Taxonomy" id="412755"/>
    <lineage>
        <taxon>unclassified sequences</taxon>
        <taxon>metagenomes</taxon>
        <taxon>ecological metagenomes</taxon>
    </lineage>
</organism>
<proteinExistence type="predicted"/>
<evidence type="ECO:0008006" key="2">
    <source>
        <dbReference type="Google" id="ProtNLM"/>
    </source>
</evidence>
<reference evidence="1" key="1">
    <citation type="journal article" date="2014" name="Front. Microbiol.">
        <title>High frequency of phylogenetically diverse reductive dehalogenase-homologous genes in deep subseafloor sedimentary metagenomes.</title>
        <authorList>
            <person name="Kawai M."/>
            <person name="Futagami T."/>
            <person name="Toyoda A."/>
            <person name="Takaki Y."/>
            <person name="Nishi S."/>
            <person name="Hori S."/>
            <person name="Arai W."/>
            <person name="Tsubouchi T."/>
            <person name="Morono Y."/>
            <person name="Uchiyama I."/>
            <person name="Ito T."/>
            <person name="Fujiyama A."/>
            <person name="Inagaki F."/>
            <person name="Takami H."/>
        </authorList>
    </citation>
    <scope>NUCLEOTIDE SEQUENCE</scope>
    <source>
        <strain evidence="1">Expedition CK06-06</strain>
    </source>
</reference>
<dbReference type="AlphaFoldDB" id="X1UPA6"/>
<dbReference type="Gene3D" id="3.90.190.20">
    <property type="entry name" value="Mur ligase, C-terminal domain"/>
    <property type="match status" value="1"/>
</dbReference>
<accession>X1UPA6</accession>
<protein>
    <recommendedName>
        <fullName evidence="2">Mur ligase C-terminal domain-containing protein</fullName>
    </recommendedName>
</protein>
<dbReference type="InterPro" id="IPR036615">
    <property type="entry name" value="Mur_ligase_C_dom_sf"/>
</dbReference>
<evidence type="ECO:0000313" key="1">
    <source>
        <dbReference type="EMBL" id="GAI94184.1"/>
    </source>
</evidence>
<dbReference type="SUPFAM" id="SSF53244">
    <property type="entry name" value="MurD-like peptide ligases, peptide-binding domain"/>
    <property type="match status" value="1"/>
</dbReference>
<name>X1UPA6_9ZZZZ</name>
<dbReference type="GO" id="GO:0016881">
    <property type="term" value="F:acid-amino acid ligase activity"/>
    <property type="evidence" value="ECO:0007669"/>
    <property type="project" value="InterPro"/>
</dbReference>
<comment type="caution">
    <text evidence="1">The sequence shown here is derived from an EMBL/GenBank/DDBJ whole genome shotgun (WGS) entry which is preliminary data.</text>
</comment>